<protein>
    <recommendedName>
        <fullName evidence="3">Flagellar protein</fullName>
    </recommendedName>
</protein>
<dbReference type="Proteomes" id="UP000214688">
    <property type="component" value="Chromosome"/>
</dbReference>
<gene>
    <name evidence="1" type="ORF">CIG75_02335</name>
</gene>
<name>A0A223CX34_9BACL</name>
<dbReference type="AlphaFoldDB" id="A0A223CX34"/>
<organism evidence="1 2">
    <name type="scientific">Tumebacillus algifaecis</name>
    <dbReference type="NCBI Taxonomy" id="1214604"/>
    <lineage>
        <taxon>Bacteria</taxon>
        <taxon>Bacillati</taxon>
        <taxon>Bacillota</taxon>
        <taxon>Bacilli</taxon>
        <taxon>Bacillales</taxon>
        <taxon>Alicyclobacillaceae</taxon>
        <taxon>Tumebacillus</taxon>
    </lineage>
</organism>
<proteinExistence type="predicted"/>
<evidence type="ECO:0000313" key="2">
    <source>
        <dbReference type="Proteomes" id="UP000214688"/>
    </source>
</evidence>
<dbReference type="InterPro" id="IPR022258">
    <property type="entry name" value="Flagellar_operon_YvyF"/>
</dbReference>
<dbReference type="KEGG" id="tab:CIG75_02335"/>
<reference evidence="1 2" key="1">
    <citation type="journal article" date="2015" name="Int. J. Syst. Evol. Microbiol.">
        <title>Tumebacillus algifaecis sp. nov., isolated from decomposing algal scum.</title>
        <authorList>
            <person name="Wu Y.F."/>
            <person name="Zhang B."/>
            <person name="Xing P."/>
            <person name="Wu Q.L."/>
            <person name="Liu S.J."/>
        </authorList>
    </citation>
    <scope>NUCLEOTIDE SEQUENCE [LARGE SCALE GENOMIC DNA]</scope>
    <source>
        <strain evidence="1 2">THMBR28</strain>
    </source>
</reference>
<evidence type="ECO:0000313" key="1">
    <source>
        <dbReference type="EMBL" id="ASS73929.1"/>
    </source>
</evidence>
<dbReference type="NCBIfam" id="TIGR03826">
    <property type="entry name" value="YvyF"/>
    <property type="match status" value="1"/>
</dbReference>
<evidence type="ECO:0008006" key="3">
    <source>
        <dbReference type="Google" id="ProtNLM"/>
    </source>
</evidence>
<keyword evidence="2" id="KW-1185">Reference proteome</keyword>
<accession>A0A223CX34</accession>
<dbReference type="EMBL" id="CP022657">
    <property type="protein sequence ID" value="ASS73929.1"/>
    <property type="molecule type" value="Genomic_DNA"/>
</dbReference>
<sequence>MGEGGSLTMGLANCKNCGKLYNQQTHEDICPQCRQEEERTFYTVRDYLRENRRSTIYELSDATEVAVSLIIKWIREGRISTSDHPELAYPCESCGAPTQEGRYCKPCKDRLQKGFEQSKQDLIEHRDDHSRNAYYHRRNN</sequence>